<evidence type="ECO:0000313" key="3">
    <source>
        <dbReference type="Proteomes" id="UP001155586"/>
    </source>
</evidence>
<dbReference type="Gene3D" id="3.50.50.60">
    <property type="entry name" value="FAD/NAD(P)-binding domain"/>
    <property type="match status" value="3"/>
</dbReference>
<dbReference type="AlphaFoldDB" id="A0A9X3HRG8"/>
<dbReference type="EMBL" id="JAKRRX010000039">
    <property type="protein sequence ID" value="MCW8333909.1"/>
    <property type="molecule type" value="Genomic_DNA"/>
</dbReference>
<dbReference type="InterPro" id="IPR041654">
    <property type="entry name" value="StyA_sbd"/>
</dbReference>
<feature type="domain" description="Styrene monooxygenase StyA putative substrate binding" evidence="1">
    <location>
        <begin position="148"/>
        <end position="255"/>
    </location>
</feature>
<dbReference type="Pfam" id="PF17885">
    <property type="entry name" value="Smoa_sbd"/>
    <property type="match status" value="1"/>
</dbReference>
<reference evidence="2" key="1">
    <citation type="submission" date="2022-02" db="EMBL/GenBank/DDBJ databases">
        <title>Vibrio sp. nov., a new bacterium isolated from Bohai sea, China.</title>
        <authorList>
            <person name="Yuan Y."/>
        </authorList>
    </citation>
    <scope>NUCLEOTIDE SEQUENCE</scope>
    <source>
        <strain evidence="2">DBSS07</strain>
    </source>
</reference>
<evidence type="ECO:0000313" key="2">
    <source>
        <dbReference type="EMBL" id="MCW8333909.1"/>
    </source>
</evidence>
<accession>A0A9X3HRG8</accession>
<keyword evidence="3" id="KW-1185">Reference proteome</keyword>
<protein>
    <submittedName>
        <fullName evidence="2">FAD-binding oxidoreductase</fullName>
    </submittedName>
</protein>
<gene>
    <name evidence="2" type="ORF">MD483_08755</name>
</gene>
<organism evidence="2 3">
    <name type="scientific">Vibrio paucivorans</name>
    <dbReference type="NCBI Taxonomy" id="2829489"/>
    <lineage>
        <taxon>Bacteria</taxon>
        <taxon>Pseudomonadati</taxon>
        <taxon>Pseudomonadota</taxon>
        <taxon>Gammaproteobacteria</taxon>
        <taxon>Vibrionales</taxon>
        <taxon>Vibrionaceae</taxon>
        <taxon>Vibrio</taxon>
    </lineage>
</organism>
<dbReference type="RefSeq" id="WP_265687359.1">
    <property type="nucleotide sequence ID" value="NZ_JAKRRX010000039.1"/>
</dbReference>
<sequence>MKHITIVGAGQSGLQLGIGLLQNGYRVTLVTDRTGEQIANGPVMSTQCMFHSALESERALALNHWEQQCPKIEAINLCVTHPESLGEKVINWRGGLSHFALSVDQRIKFPNWMDKFEELGGELVVKRTQPSDLDQLGEQSDLLILATGKAELANLFERDSLRSPFERPQRKLVLLYLQNPQGDKPLDNVSFNVIPGAGEFFIMPALSHNGACEAMLFEVIPDGPLDRFEGLESNEQVLEKARSVLNTYLPWEAQRIEQAVLTDDNAVISGSFVPTVRKPVAKLASGKLVFGLGDTLCLNDPITGQGANNAAKAAQLYLERIISHGQQAFDEQWMTETFEQFWQYAQWPTTWSNMMLTPPPEFVLNLLGAAGQYPKLANRIVNAFDDPADLFPWFSHEEHANAYLAELSAV</sequence>
<dbReference type="SUPFAM" id="SSF51905">
    <property type="entry name" value="FAD/NAD(P)-binding domain"/>
    <property type="match status" value="1"/>
</dbReference>
<name>A0A9X3HRG8_9VIBR</name>
<proteinExistence type="predicted"/>
<evidence type="ECO:0000259" key="1">
    <source>
        <dbReference type="Pfam" id="PF17885"/>
    </source>
</evidence>
<comment type="caution">
    <text evidence="2">The sequence shown here is derived from an EMBL/GenBank/DDBJ whole genome shotgun (WGS) entry which is preliminary data.</text>
</comment>
<dbReference type="Proteomes" id="UP001155586">
    <property type="component" value="Unassembled WGS sequence"/>
</dbReference>
<dbReference type="InterPro" id="IPR036188">
    <property type="entry name" value="FAD/NAD-bd_sf"/>
</dbReference>